<evidence type="ECO:0000256" key="5">
    <source>
        <dbReference type="SAM" id="MobiDB-lite"/>
    </source>
</evidence>
<accession>A0A9N9NTW9</accession>
<comment type="similarity">
    <text evidence="2">Belongs to the prokaryotic/mitochondrial release factor family.</text>
</comment>
<evidence type="ECO:0000313" key="8">
    <source>
        <dbReference type="Proteomes" id="UP000789342"/>
    </source>
</evidence>
<evidence type="ECO:0000256" key="1">
    <source>
        <dbReference type="ARBA" id="ARBA00004173"/>
    </source>
</evidence>
<dbReference type="GO" id="GO:0003747">
    <property type="term" value="F:translation release factor activity"/>
    <property type="evidence" value="ECO:0007669"/>
    <property type="project" value="InterPro"/>
</dbReference>
<feature type="region of interest" description="Disordered" evidence="5">
    <location>
        <begin position="151"/>
        <end position="188"/>
    </location>
</feature>
<evidence type="ECO:0000256" key="4">
    <source>
        <dbReference type="ARBA" id="ARBA00023128"/>
    </source>
</evidence>
<dbReference type="PANTHER" id="PTHR46203:SF1">
    <property type="entry name" value="MITOCHONDRIAL TRANSLATION RELEASE FACTOR IN RESCUE"/>
    <property type="match status" value="1"/>
</dbReference>
<dbReference type="InterPro" id="IPR000352">
    <property type="entry name" value="Pep_chain_release_fac_I"/>
</dbReference>
<gene>
    <name evidence="7" type="ORF">AMORRO_LOCUS15879</name>
</gene>
<dbReference type="Proteomes" id="UP000789342">
    <property type="component" value="Unassembled WGS sequence"/>
</dbReference>
<dbReference type="InterPro" id="IPR045853">
    <property type="entry name" value="Pep_chain_release_fac_I_sf"/>
</dbReference>
<evidence type="ECO:0000259" key="6">
    <source>
        <dbReference type="Pfam" id="PF00472"/>
    </source>
</evidence>
<dbReference type="InterPro" id="IPR052405">
    <property type="entry name" value="Mito_Transl_Release_Factor"/>
</dbReference>
<evidence type="ECO:0000256" key="2">
    <source>
        <dbReference type="ARBA" id="ARBA00010835"/>
    </source>
</evidence>
<reference evidence="7" key="1">
    <citation type="submission" date="2021-06" db="EMBL/GenBank/DDBJ databases">
        <authorList>
            <person name="Kallberg Y."/>
            <person name="Tangrot J."/>
            <person name="Rosling A."/>
        </authorList>
    </citation>
    <scope>NUCLEOTIDE SEQUENCE</scope>
    <source>
        <strain evidence="7">CL551</strain>
    </source>
</reference>
<organism evidence="7 8">
    <name type="scientific">Acaulospora morrowiae</name>
    <dbReference type="NCBI Taxonomy" id="94023"/>
    <lineage>
        <taxon>Eukaryota</taxon>
        <taxon>Fungi</taxon>
        <taxon>Fungi incertae sedis</taxon>
        <taxon>Mucoromycota</taxon>
        <taxon>Glomeromycotina</taxon>
        <taxon>Glomeromycetes</taxon>
        <taxon>Diversisporales</taxon>
        <taxon>Acaulosporaceae</taxon>
        <taxon>Acaulospora</taxon>
    </lineage>
</organism>
<keyword evidence="8" id="KW-1185">Reference proteome</keyword>
<keyword evidence="3" id="KW-0809">Transit peptide</keyword>
<name>A0A9N9NTW9_9GLOM</name>
<keyword evidence="4" id="KW-0496">Mitochondrion</keyword>
<dbReference type="AlphaFoldDB" id="A0A9N9NTW9"/>
<evidence type="ECO:0000313" key="7">
    <source>
        <dbReference type="EMBL" id="CAG8760503.1"/>
    </source>
</evidence>
<dbReference type="Pfam" id="PF00472">
    <property type="entry name" value="RF-1"/>
    <property type="match status" value="1"/>
</dbReference>
<dbReference type="OrthoDB" id="277888at2759"/>
<sequence>MNTSLIPAFRFVFTSFEKFFTRVHIISKNNTPTLILHEKSTLNYLIIGRSLSSAANSEETEESNENCSNSNNKVIEIELNEQDLIESFVKGSGNGGQKINTTSNCVDLRHIPTGIRVQCQQTRSLQQNRSIARKIMIQKLDNYFNGDLSKSAVKGDRIKKREAKRRKRAKEKYGNKQSEPTDDTESSS</sequence>
<dbReference type="GO" id="GO:0005739">
    <property type="term" value="C:mitochondrion"/>
    <property type="evidence" value="ECO:0007669"/>
    <property type="project" value="UniProtKB-SubCell"/>
</dbReference>
<protein>
    <submittedName>
        <fullName evidence="7">5160_t:CDS:1</fullName>
    </submittedName>
</protein>
<dbReference type="Gene3D" id="3.30.160.20">
    <property type="match status" value="1"/>
</dbReference>
<dbReference type="PANTHER" id="PTHR46203">
    <property type="entry name" value="PROBABLE PEPTIDE CHAIN RELEASE FACTOR C12ORF65"/>
    <property type="match status" value="1"/>
</dbReference>
<comment type="caution">
    <text evidence="7">The sequence shown here is derived from an EMBL/GenBank/DDBJ whole genome shotgun (WGS) entry which is preliminary data.</text>
</comment>
<proteinExistence type="inferred from homology"/>
<dbReference type="GO" id="GO:0032543">
    <property type="term" value="P:mitochondrial translation"/>
    <property type="evidence" value="ECO:0007669"/>
    <property type="project" value="UniProtKB-ARBA"/>
</dbReference>
<dbReference type="SUPFAM" id="SSF75620">
    <property type="entry name" value="Release factor"/>
    <property type="match status" value="1"/>
</dbReference>
<feature type="domain" description="Prokaryotic-type class I peptide chain release factors" evidence="6">
    <location>
        <begin position="75"/>
        <end position="171"/>
    </location>
</feature>
<feature type="compositionally biased region" description="Basic residues" evidence="5">
    <location>
        <begin position="157"/>
        <end position="170"/>
    </location>
</feature>
<dbReference type="EMBL" id="CAJVPV010040568">
    <property type="protein sequence ID" value="CAG8760503.1"/>
    <property type="molecule type" value="Genomic_DNA"/>
</dbReference>
<evidence type="ECO:0000256" key="3">
    <source>
        <dbReference type="ARBA" id="ARBA00022946"/>
    </source>
</evidence>
<comment type="subcellular location">
    <subcellularLocation>
        <location evidence="1">Mitochondrion</location>
    </subcellularLocation>
</comment>